<dbReference type="PANTHER" id="PTHR43586:SF8">
    <property type="entry name" value="CYSTEINE DESULFURASE 1, CHLOROPLASTIC"/>
    <property type="match status" value="1"/>
</dbReference>
<protein>
    <recommendedName>
        <fullName evidence="3">cysteine desulfurase</fullName>
        <ecNumber evidence="3">2.8.1.7</ecNumber>
    </recommendedName>
</protein>
<comment type="caution">
    <text evidence="9">The sequence shown here is derived from an EMBL/GenBank/DDBJ whole genome shotgun (WGS) entry which is preliminary data.</text>
</comment>
<keyword evidence="4" id="KW-0808">Transferase</keyword>
<comment type="similarity">
    <text evidence="2">Belongs to the class-V pyridoxal-phosphate-dependent aminotransferase family. Csd subfamily.</text>
</comment>
<evidence type="ECO:0000256" key="7">
    <source>
        <dbReference type="RuleBase" id="RU004504"/>
    </source>
</evidence>
<dbReference type="InterPro" id="IPR010970">
    <property type="entry name" value="Cys_dSase_SufS"/>
</dbReference>
<evidence type="ECO:0000256" key="4">
    <source>
        <dbReference type="ARBA" id="ARBA00022679"/>
    </source>
</evidence>
<dbReference type="GO" id="GO:0030170">
    <property type="term" value="F:pyridoxal phosphate binding"/>
    <property type="evidence" value="ECO:0007669"/>
    <property type="project" value="InterPro"/>
</dbReference>
<evidence type="ECO:0000256" key="6">
    <source>
        <dbReference type="ARBA" id="ARBA00050776"/>
    </source>
</evidence>
<dbReference type="Pfam" id="PF00266">
    <property type="entry name" value="Aminotran_5"/>
    <property type="match status" value="1"/>
</dbReference>
<sequence>MTNEIRAQFPFLQGTSPVMYLDNAATTQKPRVVIDTVSSFYSEGYGNISRGSHQFTRKTTAQYEHAREILAQFIHATSSREIMFTSGSTESVNLIAACLLEKERAQQNKHTPRVIITTKIEHNSNLLPWQQLEDSGLFRLMYTPLKADLTVDIQGLTEITSKHPIAIVAISHVSNVTGTIQPIRTISETVKRLHPEAVIITDASQSIGHMSINVEQLRTDVLFFSGHKMYGPTGSGVIYVKETVLADLAPYHVGGGMAKTVTDHDYEPKRYPSRFEAGTPNIEGALGLCAACEWLDNLDRSKVLEHEVMLANNLRAQLEALTVKGLAILGDKAADHSGILSFYIKGLGSEDIANFLDDDGICVRSGHHCTQLAHSTLFGIDSSVRVSYGVYNTEDDNNRLVQSLTKAVALLSD</sequence>
<dbReference type="InterPro" id="IPR015424">
    <property type="entry name" value="PyrdxlP-dep_Trfase"/>
</dbReference>
<dbReference type="GO" id="GO:0031071">
    <property type="term" value="F:cysteine desulfurase activity"/>
    <property type="evidence" value="ECO:0007669"/>
    <property type="project" value="UniProtKB-EC"/>
</dbReference>
<comment type="cofactor">
    <cofactor evidence="1 7">
        <name>pyridoxal 5'-phosphate</name>
        <dbReference type="ChEBI" id="CHEBI:597326"/>
    </cofactor>
</comment>
<dbReference type="EC" id="2.8.1.7" evidence="3"/>
<dbReference type="AlphaFoldDB" id="A0A2M7TJC4"/>
<evidence type="ECO:0000259" key="8">
    <source>
        <dbReference type="Pfam" id="PF00266"/>
    </source>
</evidence>
<dbReference type="InterPro" id="IPR020578">
    <property type="entry name" value="Aminotrans_V_PyrdxlP_BS"/>
</dbReference>
<dbReference type="PROSITE" id="PS00595">
    <property type="entry name" value="AA_TRANSFER_CLASS_5"/>
    <property type="match status" value="1"/>
</dbReference>
<reference evidence="10" key="1">
    <citation type="submission" date="2017-09" db="EMBL/GenBank/DDBJ databases">
        <title>Depth-based differentiation of microbial function through sediment-hosted aquifers and enrichment of novel symbionts in the deep terrestrial subsurface.</title>
        <authorList>
            <person name="Probst A.J."/>
            <person name="Ladd B."/>
            <person name="Jarett J.K."/>
            <person name="Geller-Mcgrath D.E."/>
            <person name="Sieber C.M.K."/>
            <person name="Emerson J.B."/>
            <person name="Anantharaman K."/>
            <person name="Thomas B.C."/>
            <person name="Malmstrom R."/>
            <person name="Stieglmeier M."/>
            <person name="Klingl A."/>
            <person name="Woyke T."/>
            <person name="Ryan C.M."/>
            <person name="Banfield J.F."/>
        </authorList>
    </citation>
    <scope>NUCLEOTIDE SEQUENCE [LARGE SCALE GENOMIC DNA]</scope>
</reference>
<evidence type="ECO:0000256" key="2">
    <source>
        <dbReference type="ARBA" id="ARBA00010447"/>
    </source>
</evidence>
<comment type="catalytic activity">
    <reaction evidence="6">
        <text>(sulfur carrier)-H + L-cysteine = (sulfur carrier)-SH + L-alanine</text>
        <dbReference type="Rhea" id="RHEA:43892"/>
        <dbReference type="Rhea" id="RHEA-COMP:14737"/>
        <dbReference type="Rhea" id="RHEA-COMP:14739"/>
        <dbReference type="ChEBI" id="CHEBI:29917"/>
        <dbReference type="ChEBI" id="CHEBI:35235"/>
        <dbReference type="ChEBI" id="CHEBI:57972"/>
        <dbReference type="ChEBI" id="CHEBI:64428"/>
        <dbReference type="EC" id="2.8.1.7"/>
    </reaction>
</comment>
<proteinExistence type="inferred from homology"/>
<dbReference type="PIRSF" id="PIRSF005572">
    <property type="entry name" value="NifS"/>
    <property type="match status" value="1"/>
</dbReference>
<dbReference type="EMBL" id="PFNL01000088">
    <property type="protein sequence ID" value="PIZ46640.1"/>
    <property type="molecule type" value="Genomic_DNA"/>
</dbReference>
<name>A0A2M7TJC4_UNCKA</name>
<dbReference type="PANTHER" id="PTHR43586">
    <property type="entry name" value="CYSTEINE DESULFURASE"/>
    <property type="match status" value="1"/>
</dbReference>
<dbReference type="SUPFAM" id="SSF53383">
    <property type="entry name" value="PLP-dependent transferases"/>
    <property type="match status" value="1"/>
</dbReference>
<dbReference type="Gene3D" id="3.90.1150.10">
    <property type="entry name" value="Aspartate Aminotransferase, domain 1"/>
    <property type="match status" value="1"/>
</dbReference>
<dbReference type="InterPro" id="IPR000192">
    <property type="entry name" value="Aminotrans_V_dom"/>
</dbReference>
<dbReference type="GO" id="GO:0006534">
    <property type="term" value="P:cysteine metabolic process"/>
    <property type="evidence" value="ECO:0007669"/>
    <property type="project" value="InterPro"/>
</dbReference>
<keyword evidence="5" id="KW-0663">Pyridoxal phosphate</keyword>
<dbReference type="Proteomes" id="UP000228920">
    <property type="component" value="Unassembled WGS sequence"/>
</dbReference>
<evidence type="ECO:0000256" key="5">
    <source>
        <dbReference type="ARBA" id="ARBA00022898"/>
    </source>
</evidence>
<evidence type="ECO:0000313" key="10">
    <source>
        <dbReference type="Proteomes" id="UP000228920"/>
    </source>
</evidence>
<gene>
    <name evidence="9" type="ORF">COY32_02995</name>
</gene>
<evidence type="ECO:0000313" key="9">
    <source>
        <dbReference type="EMBL" id="PIZ46640.1"/>
    </source>
</evidence>
<dbReference type="InterPro" id="IPR016454">
    <property type="entry name" value="Cysteine_dSase"/>
</dbReference>
<dbReference type="InterPro" id="IPR015421">
    <property type="entry name" value="PyrdxlP-dep_Trfase_major"/>
</dbReference>
<dbReference type="Gene3D" id="3.40.640.10">
    <property type="entry name" value="Type I PLP-dependent aspartate aminotransferase-like (Major domain)"/>
    <property type="match status" value="1"/>
</dbReference>
<dbReference type="CDD" id="cd06453">
    <property type="entry name" value="SufS_like"/>
    <property type="match status" value="1"/>
</dbReference>
<evidence type="ECO:0000256" key="1">
    <source>
        <dbReference type="ARBA" id="ARBA00001933"/>
    </source>
</evidence>
<organism evidence="9 10">
    <name type="scientific">candidate division WWE3 bacterium CG_4_10_14_0_2_um_filter_41_14</name>
    <dbReference type="NCBI Taxonomy" id="1975072"/>
    <lineage>
        <taxon>Bacteria</taxon>
        <taxon>Katanobacteria</taxon>
    </lineage>
</organism>
<feature type="domain" description="Aminotransferase class V" evidence="8">
    <location>
        <begin position="19"/>
        <end position="399"/>
    </location>
</feature>
<evidence type="ECO:0000256" key="3">
    <source>
        <dbReference type="ARBA" id="ARBA00012239"/>
    </source>
</evidence>
<accession>A0A2M7TJC4</accession>
<dbReference type="InterPro" id="IPR015422">
    <property type="entry name" value="PyrdxlP-dep_Trfase_small"/>
</dbReference>